<dbReference type="OrthoDB" id="9804753at2"/>
<gene>
    <name evidence="20" type="primary">murB</name>
    <name evidence="22" type="ORF">ND2E_0111</name>
</gene>
<keyword evidence="11 20" id="KW-0274">FAD</keyword>
<feature type="domain" description="FAD-binding PCMH-type" evidence="21">
    <location>
        <begin position="16"/>
        <end position="185"/>
    </location>
</feature>
<dbReference type="GO" id="GO:0005829">
    <property type="term" value="C:cytosol"/>
    <property type="evidence" value="ECO:0007669"/>
    <property type="project" value="TreeGrafter"/>
</dbReference>
<evidence type="ECO:0000256" key="17">
    <source>
        <dbReference type="ARBA" id="ARBA00023316"/>
    </source>
</evidence>
<evidence type="ECO:0000256" key="19">
    <source>
        <dbReference type="ARBA" id="ARBA00048914"/>
    </source>
</evidence>
<dbReference type="GO" id="GO:0051301">
    <property type="term" value="P:cell division"/>
    <property type="evidence" value="ECO:0007669"/>
    <property type="project" value="UniProtKB-KW"/>
</dbReference>
<name>A0A099KGS0_COLPS</name>
<evidence type="ECO:0000256" key="4">
    <source>
        <dbReference type="ARBA" id="ARBA00004752"/>
    </source>
</evidence>
<evidence type="ECO:0000256" key="9">
    <source>
        <dbReference type="ARBA" id="ARBA00022618"/>
    </source>
</evidence>
<dbReference type="SUPFAM" id="SSF56194">
    <property type="entry name" value="Uridine diphospho-N-Acetylenolpyruvylglucosamine reductase, MurB, C-terminal domain"/>
    <property type="match status" value="1"/>
</dbReference>
<dbReference type="InterPro" id="IPR003170">
    <property type="entry name" value="MurB"/>
</dbReference>
<evidence type="ECO:0000256" key="20">
    <source>
        <dbReference type="HAMAP-Rule" id="MF_00037"/>
    </source>
</evidence>
<evidence type="ECO:0000256" key="2">
    <source>
        <dbReference type="ARBA" id="ARBA00003921"/>
    </source>
</evidence>
<keyword evidence="9 20" id="KW-0132">Cell division</keyword>
<dbReference type="PANTHER" id="PTHR21071">
    <property type="entry name" value="UDP-N-ACETYLENOLPYRUVOYLGLUCOSAMINE REDUCTASE"/>
    <property type="match status" value="1"/>
</dbReference>
<evidence type="ECO:0000256" key="5">
    <source>
        <dbReference type="ARBA" id="ARBA00010485"/>
    </source>
</evidence>
<proteinExistence type="inferred from homology"/>
<dbReference type="EC" id="1.3.1.98" evidence="6 20"/>
<keyword evidence="14 20" id="KW-0573">Peptidoglycan synthesis</keyword>
<comment type="similarity">
    <text evidence="5 20">Belongs to the MurB family.</text>
</comment>
<comment type="function">
    <text evidence="2 20">Cell wall formation.</text>
</comment>
<dbReference type="GO" id="GO:0008762">
    <property type="term" value="F:UDP-N-acetylmuramate dehydrogenase activity"/>
    <property type="evidence" value="ECO:0007669"/>
    <property type="project" value="UniProtKB-UniRule"/>
</dbReference>
<dbReference type="PROSITE" id="PS51387">
    <property type="entry name" value="FAD_PCMH"/>
    <property type="match status" value="1"/>
</dbReference>
<feature type="active site" evidence="20">
    <location>
        <position position="367"/>
    </location>
</feature>
<comment type="catalytic activity">
    <reaction evidence="19 20">
        <text>UDP-N-acetyl-alpha-D-muramate + NADP(+) = UDP-N-acetyl-3-O-(1-carboxyvinyl)-alpha-D-glucosamine + NADPH + H(+)</text>
        <dbReference type="Rhea" id="RHEA:12248"/>
        <dbReference type="ChEBI" id="CHEBI:15378"/>
        <dbReference type="ChEBI" id="CHEBI:57783"/>
        <dbReference type="ChEBI" id="CHEBI:58349"/>
        <dbReference type="ChEBI" id="CHEBI:68483"/>
        <dbReference type="ChEBI" id="CHEBI:70757"/>
        <dbReference type="EC" id="1.3.1.98"/>
    </reaction>
</comment>
<dbReference type="SUPFAM" id="SSF56176">
    <property type="entry name" value="FAD-binding/transporter-associated domain-like"/>
    <property type="match status" value="1"/>
</dbReference>
<sequence length="372" mass="41957">MFKKNYNLEKLNTFKIPSKAKNYFCFTEESELDQYAKTAFDEAHPWFVLGGGSNVLFSADFDGVVIHPIKSNVEVLSNDKKKVTVRAYSGLEWDVFVGICVDNGWQGIENLTLIPGNVGACPVQNIGAYGTEVCEYIDAVNCYDLKEKCLLRFENEECEFTYRDSLFKRRPELIVLSVDFKLFSTPFNALFSDGKFKGSLKALPQLARSIQLSFKSIKIGPKTKWKLKMNFQYVREFLSLNIIPPALKRRLVRIIRTKTMPDPKKIGNVGCFFKSPIVDLEKFNSIRAIDSGVGFYPFKNGKVKVSAGDLIKSCKWNGKRVGEVSVEANRPLIVLNHGGATGAEIREFSENIQTDVYKKFSVTLEPEVVITG</sequence>
<dbReference type="Gene3D" id="3.30.43.10">
    <property type="entry name" value="Uridine Diphospho-n-acetylenolpyruvylglucosamine Reductase, domain 2"/>
    <property type="match status" value="1"/>
</dbReference>
<keyword evidence="8 20" id="KW-0963">Cytoplasm</keyword>
<evidence type="ECO:0000256" key="1">
    <source>
        <dbReference type="ARBA" id="ARBA00001974"/>
    </source>
</evidence>
<dbReference type="AlphaFoldDB" id="A0A099KGS0"/>
<dbReference type="PANTHER" id="PTHR21071:SF4">
    <property type="entry name" value="UDP-N-ACETYLENOLPYRUVOYLGLUCOSAMINE REDUCTASE"/>
    <property type="match status" value="1"/>
</dbReference>
<evidence type="ECO:0000256" key="6">
    <source>
        <dbReference type="ARBA" id="ARBA00012518"/>
    </source>
</evidence>
<evidence type="ECO:0000256" key="16">
    <source>
        <dbReference type="ARBA" id="ARBA00023306"/>
    </source>
</evidence>
<dbReference type="InterPro" id="IPR036318">
    <property type="entry name" value="FAD-bd_PCMH-like_sf"/>
</dbReference>
<keyword evidence="13 20" id="KW-0133">Cell shape</keyword>
<comment type="subcellular location">
    <subcellularLocation>
        <location evidence="3 20">Cytoplasm</location>
    </subcellularLocation>
</comment>
<dbReference type="PATRIC" id="fig|28229.4.peg.3048"/>
<dbReference type="GO" id="GO:0071949">
    <property type="term" value="F:FAD binding"/>
    <property type="evidence" value="ECO:0007669"/>
    <property type="project" value="InterPro"/>
</dbReference>
<keyword evidence="12 20" id="KW-0521">NADP</keyword>
<dbReference type="Pfam" id="PF01565">
    <property type="entry name" value="FAD_binding_4"/>
    <property type="match status" value="1"/>
</dbReference>
<keyword evidence="15 20" id="KW-0560">Oxidoreductase</keyword>
<dbReference type="GO" id="GO:0071555">
    <property type="term" value="P:cell wall organization"/>
    <property type="evidence" value="ECO:0007669"/>
    <property type="project" value="UniProtKB-KW"/>
</dbReference>
<dbReference type="InterPro" id="IPR036635">
    <property type="entry name" value="MurB_C_sf"/>
</dbReference>
<reference evidence="22 23" key="1">
    <citation type="submission" date="2014-08" db="EMBL/GenBank/DDBJ databases">
        <title>Genomic and Phenotypic Diversity of Colwellia psychrerythraea strains from Disparate Marine Basins.</title>
        <authorList>
            <person name="Techtmann S.M."/>
            <person name="Stelling S.C."/>
            <person name="Utturkar S.M."/>
            <person name="Alshibli N."/>
            <person name="Harris A."/>
            <person name="Brown S.D."/>
            <person name="Hazen T.C."/>
        </authorList>
    </citation>
    <scope>NUCLEOTIDE SEQUENCE [LARGE SCALE GENOMIC DNA]</scope>
    <source>
        <strain evidence="22 23">ND2E</strain>
    </source>
</reference>
<evidence type="ECO:0000256" key="10">
    <source>
        <dbReference type="ARBA" id="ARBA00022630"/>
    </source>
</evidence>
<evidence type="ECO:0000256" key="18">
    <source>
        <dbReference type="ARBA" id="ARBA00031026"/>
    </source>
</evidence>
<dbReference type="GO" id="GO:0009252">
    <property type="term" value="P:peptidoglycan biosynthetic process"/>
    <property type="evidence" value="ECO:0007669"/>
    <property type="project" value="UniProtKB-UniRule"/>
</dbReference>
<evidence type="ECO:0000313" key="23">
    <source>
        <dbReference type="Proteomes" id="UP000029843"/>
    </source>
</evidence>
<dbReference type="EMBL" id="JQED01000042">
    <property type="protein sequence ID" value="KGJ88818.1"/>
    <property type="molecule type" value="Genomic_DNA"/>
</dbReference>
<evidence type="ECO:0000256" key="14">
    <source>
        <dbReference type="ARBA" id="ARBA00022984"/>
    </source>
</evidence>
<evidence type="ECO:0000256" key="12">
    <source>
        <dbReference type="ARBA" id="ARBA00022857"/>
    </source>
</evidence>
<comment type="cofactor">
    <cofactor evidence="1 20">
        <name>FAD</name>
        <dbReference type="ChEBI" id="CHEBI:57692"/>
    </cofactor>
</comment>
<dbReference type="Proteomes" id="UP000029843">
    <property type="component" value="Unassembled WGS sequence"/>
</dbReference>
<keyword evidence="17 20" id="KW-0961">Cell wall biogenesis/degradation</keyword>
<evidence type="ECO:0000259" key="21">
    <source>
        <dbReference type="PROSITE" id="PS51387"/>
    </source>
</evidence>
<evidence type="ECO:0000256" key="13">
    <source>
        <dbReference type="ARBA" id="ARBA00022960"/>
    </source>
</evidence>
<dbReference type="RefSeq" id="WP_052056740.1">
    <property type="nucleotide sequence ID" value="NZ_JQED01000042.1"/>
</dbReference>
<dbReference type="InterPro" id="IPR016166">
    <property type="entry name" value="FAD-bd_PCMH"/>
</dbReference>
<dbReference type="Gene3D" id="3.30.465.10">
    <property type="match status" value="1"/>
</dbReference>
<dbReference type="HAMAP" id="MF_00037">
    <property type="entry name" value="MurB"/>
    <property type="match status" value="1"/>
</dbReference>
<accession>A0A099KGS0</accession>
<comment type="pathway">
    <text evidence="4 20">Cell wall biogenesis; peptidoglycan biosynthesis.</text>
</comment>
<evidence type="ECO:0000313" key="22">
    <source>
        <dbReference type="EMBL" id="KGJ88818.1"/>
    </source>
</evidence>
<dbReference type="Gene3D" id="3.90.78.10">
    <property type="entry name" value="UDP-N-acetylenolpyruvoylglucosamine reductase, C-terminal domain"/>
    <property type="match status" value="1"/>
</dbReference>
<keyword evidence="10 20" id="KW-0285">Flavoprotein</keyword>
<evidence type="ECO:0000256" key="3">
    <source>
        <dbReference type="ARBA" id="ARBA00004496"/>
    </source>
</evidence>
<dbReference type="InterPro" id="IPR016167">
    <property type="entry name" value="FAD-bd_PCMH_sub1"/>
</dbReference>
<evidence type="ECO:0000256" key="15">
    <source>
        <dbReference type="ARBA" id="ARBA00023002"/>
    </source>
</evidence>
<dbReference type="InterPro" id="IPR016169">
    <property type="entry name" value="FAD-bd_PCMH_sub2"/>
</dbReference>
<evidence type="ECO:0000256" key="11">
    <source>
        <dbReference type="ARBA" id="ARBA00022827"/>
    </source>
</evidence>
<comment type="caution">
    <text evidence="22">The sequence shown here is derived from an EMBL/GenBank/DDBJ whole genome shotgun (WGS) entry which is preliminary data.</text>
</comment>
<dbReference type="Pfam" id="PF02873">
    <property type="entry name" value="MurB_C"/>
    <property type="match status" value="1"/>
</dbReference>
<feature type="active site" evidence="20">
    <location>
        <position position="163"/>
    </location>
</feature>
<keyword evidence="16 20" id="KW-0131">Cell cycle</keyword>
<dbReference type="UniPathway" id="UPA00219"/>
<dbReference type="InterPro" id="IPR006094">
    <property type="entry name" value="Oxid_FAD_bind_N"/>
</dbReference>
<dbReference type="InterPro" id="IPR011601">
    <property type="entry name" value="MurB_C"/>
</dbReference>
<organism evidence="22 23">
    <name type="scientific">Colwellia psychrerythraea</name>
    <name type="common">Vibrio psychroerythus</name>
    <dbReference type="NCBI Taxonomy" id="28229"/>
    <lineage>
        <taxon>Bacteria</taxon>
        <taxon>Pseudomonadati</taxon>
        <taxon>Pseudomonadota</taxon>
        <taxon>Gammaproteobacteria</taxon>
        <taxon>Alteromonadales</taxon>
        <taxon>Colwelliaceae</taxon>
        <taxon>Colwellia</taxon>
    </lineage>
</organism>
<evidence type="ECO:0000256" key="8">
    <source>
        <dbReference type="ARBA" id="ARBA00022490"/>
    </source>
</evidence>
<evidence type="ECO:0000256" key="7">
    <source>
        <dbReference type="ARBA" id="ARBA00015188"/>
    </source>
</evidence>
<protein>
    <recommendedName>
        <fullName evidence="7 20">UDP-N-acetylenolpyruvoylglucosamine reductase</fullName>
        <ecNumber evidence="6 20">1.3.1.98</ecNumber>
    </recommendedName>
    <alternativeName>
        <fullName evidence="18 20">UDP-N-acetylmuramate dehydrogenase</fullName>
    </alternativeName>
</protein>
<feature type="active site" description="Proton donor" evidence="20">
    <location>
        <position position="271"/>
    </location>
</feature>
<dbReference type="GO" id="GO:0008360">
    <property type="term" value="P:regulation of cell shape"/>
    <property type="evidence" value="ECO:0007669"/>
    <property type="project" value="UniProtKB-KW"/>
</dbReference>